<dbReference type="PANTHER" id="PTHR10587:SF125">
    <property type="entry name" value="POLYSACCHARIDE DEACETYLASE YHEN-RELATED"/>
    <property type="match status" value="1"/>
</dbReference>
<dbReference type="Pfam" id="PF01522">
    <property type="entry name" value="Polysacc_deac_1"/>
    <property type="match status" value="1"/>
</dbReference>
<proteinExistence type="predicted"/>
<dbReference type="PROSITE" id="PS51677">
    <property type="entry name" value="NODB"/>
    <property type="match status" value="1"/>
</dbReference>
<dbReference type="SUPFAM" id="SSF88713">
    <property type="entry name" value="Glycoside hydrolase/deacetylase"/>
    <property type="match status" value="1"/>
</dbReference>
<evidence type="ECO:0000259" key="1">
    <source>
        <dbReference type="PROSITE" id="PS51677"/>
    </source>
</evidence>
<dbReference type="PANTHER" id="PTHR10587">
    <property type="entry name" value="GLYCOSYL TRANSFERASE-RELATED"/>
    <property type="match status" value="1"/>
</dbReference>
<gene>
    <name evidence="2" type="ORF">ACCI49_16195</name>
</gene>
<dbReference type="RefSeq" id="WP_371840127.1">
    <property type="nucleotide sequence ID" value="NZ_JBGMEK010000042.1"/>
</dbReference>
<comment type="caution">
    <text evidence="2">The sequence shown here is derived from an EMBL/GenBank/DDBJ whole genome shotgun (WGS) entry which is preliminary data.</text>
</comment>
<protein>
    <submittedName>
        <fullName evidence="2">Polysaccharide deacetylase family protein</fullName>
    </submittedName>
</protein>
<keyword evidence="3" id="KW-1185">Reference proteome</keyword>
<name>A0ABV4P3A9_9GAMM</name>
<evidence type="ECO:0000313" key="2">
    <source>
        <dbReference type="EMBL" id="MFA0812454.1"/>
    </source>
</evidence>
<dbReference type="InterPro" id="IPR050248">
    <property type="entry name" value="Polysacc_deacetylase_ArnD"/>
</dbReference>
<sequence>MRIIITAISIIYLSFSLATLANTGKEKQIALAFGEGPVPGVTESLLQQLDALQIKATFFPVGMQMEQFPEQTRAIINAGHQLGNHGYSHINLAELPLSSAKEEIKKTCKLLQSHGYQERPMIMPPFGNISVELSDLLEEQEFQLAEWDLEPRLHVDMSEPESIADYVAENATDGSVVMLHPMYEHSEQIIEALPLISTQLHQQGFRFVTLAQIAESEKIENL</sequence>
<reference evidence="2 3" key="1">
    <citation type="submission" date="2024-08" db="EMBL/GenBank/DDBJ databases">
        <authorList>
            <person name="Ishaq N."/>
        </authorList>
    </citation>
    <scope>NUCLEOTIDE SEQUENCE [LARGE SCALE GENOMIC DNA]</scope>
    <source>
        <strain evidence="2 3">DSM 18651</strain>
    </source>
</reference>
<dbReference type="Proteomes" id="UP001569428">
    <property type="component" value="Unassembled WGS sequence"/>
</dbReference>
<feature type="domain" description="NodB homology" evidence="1">
    <location>
        <begin position="27"/>
        <end position="208"/>
    </location>
</feature>
<organism evidence="2 3">
    <name type="scientific">Microbulbifer epialgicus</name>
    <dbReference type="NCBI Taxonomy" id="393907"/>
    <lineage>
        <taxon>Bacteria</taxon>
        <taxon>Pseudomonadati</taxon>
        <taxon>Pseudomonadota</taxon>
        <taxon>Gammaproteobacteria</taxon>
        <taxon>Cellvibrionales</taxon>
        <taxon>Microbulbiferaceae</taxon>
        <taxon>Microbulbifer</taxon>
    </lineage>
</organism>
<evidence type="ECO:0000313" key="3">
    <source>
        <dbReference type="Proteomes" id="UP001569428"/>
    </source>
</evidence>
<dbReference type="InterPro" id="IPR002509">
    <property type="entry name" value="NODB_dom"/>
</dbReference>
<dbReference type="Gene3D" id="3.20.20.370">
    <property type="entry name" value="Glycoside hydrolase/deacetylase"/>
    <property type="match status" value="1"/>
</dbReference>
<dbReference type="InterPro" id="IPR011330">
    <property type="entry name" value="Glyco_hydro/deAcase_b/a-brl"/>
</dbReference>
<accession>A0ABV4P3A9</accession>
<dbReference type="EMBL" id="JBGMEK010000042">
    <property type="protein sequence ID" value="MFA0812454.1"/>
    <property type="molecule type" value="Genomic_DNA"/>
</dbReference>